<comment type="caution">
    <text evidence="2">The sequence shown here is derived from an EMBL/GenBank/DDBJ whole genome shotgun (WGS) entry which is preliminary data.</text>
</comment>
<dbReference type="GO" id="GO:0003725">
    <property type="term" value="F:double-stranded RNA binding"/>
    <property type="evidence" value="ECO:0007669"/>
    <property type="project" value="TreeGrafter"/>
</dbReference>
<dbReference type="InterPro" id="IPR032566">
    <property type="entry name" value="Znf-C2HE"/>
</dbReference>
<dbReference type="Gene3D" id="3.40.50.300">
    <property type="entry name" value="P-loop containing nucleotide triphosphate hydrolases"/>
    <property type="match status" value="1"/>
</dbReference>
<organism evidence="2 3">
    <name type="scientific">Prototheca wickerhamii</name>
    <dbReference type="NCBI Taxonomy" id="3111"/>
    <lineage>
        <taxon>Eukaryota</taxon>
        <taxon>Viridiplantae</taxon>
        <taxon>Chlorophyta</taxon>
        <taxon>core chlorophytes</taxon>
        <taxon>Trebouxiophyceae</taxon>
        <taxon>Chlorellales</taxon>
        <taxon>Chlorellaceae</taxon>
        <taxon>Prototheca</taxon>
    </lineage>
</organism>
<dbReference type="SUPFAM" id="SSF52540">
    <property type="entry name" value="P-loop containing nucleoside triphosphate hydrolases"/>
    <property type="match status" value="1"/>
</dbReference>
<protein>
    <recommendedName>
        <fullName evidence="1">Aprataxin C2HE/C2H2/C2HC zinc finger domain-containing protein</fullName>
    </recommendedName>
</protein>
<evidence type="ECO:0000313" key="2">
    <source>
        <dbReference type="EMBL" id="KAK2078556.1"/>
    </source>
</evidence>
<dbReference type="EMBL" id="JASFZW010000004">
    <property type="protein sequence ID" value="KAK2078556.1"/>
    <property type="molecule type" value="Genomic_DNA"/>
</dbReference>
<dbReference type="GO" id="GO:0005634">
    <property type="term" value="C:nucleus"/>
    <property type="evidence" value="ECO:0007669"/>
    <property type="project" value="TreeGrafter"/>
</dbReference>
<dbReference type="Pfam" id="PF11969">
    <property type="entry name" value="DcpS_C"/>
    <property type="match status" value="1"/>
</dbReference>
<feature type="domain" description="Aprataxin C2HE/C2H2/C2HC zinc finger" evidence="1">
    <location>
        <begin position="296"/>
        <end position="353"/>
    </location>
</feature>
<dbReference type="GO" id="GO:1990165">
    <property type="term" value="F:single-strand break-containing DNA binding"/>
    <property type="evidence" value="ECO:0007669"/>
    <property type="project" value="TreeGrafter"/>
</dbReference>
<dbReference type="Pfam" id="PF16278">
    <property type="entry name" value="zf-C2HE"/>
    <property type="match status" value="1"/>
</dbReference>
<dbReference type="GO" id="GO:0000012">
    <property type="term" value="P:single strand break repair"/>
    <property type="evidence" value="ECO:0007669"/>
    <property type="project" value="TreeGrafter"/>
</dbReference>
<dbReference type="PANTHER" id="PTHR12486:SF4">
    <property type="entry name" value="APRATAXIN"/>
    <property type="match status" value="1"/>
</dbReference>
<dbReference type="InterPro" id="IPR019808">
    <property type="entry name" value="Histidine_triad_CS"/>
</dbReference>
<accession>A0AAD9MND9</accession>
<dbReference type="PROSITE" id="PS00892">
    <property type="entry name" value="HIT_1"/>
    <property type="match status" value="1"/>
</dbReference>
<dbReference type="InterPro" id="IPR036265">
    <property type="entry name" value="HIT-like_sf"/>
</dbReference>
<dbReference type="SUPFAM" id="SSF54197">
    <property type="entry name" value="HIT-like"/>
    <property type="match status" value="1"/>
</dbReference>
<dbReference type="AlphaFoldDB" id="A0AAD9MND9"/>
<dbReference type="FunFam" id="3.30.428.10:FF:000004">
    <property type="entry name" value="aprataxin isoform X2"/>
    <property type="match status" value="1"/>
</dbReference>
<dbReference type="GO" id="GO:0030983">
    <property type="term" value="F:mismatched DNA binding"/>
    <property type="evidence" value="ECO:0007669"/>
    <property type="project" value="TreeGrafter"/>
</dbReference>
<evidence type="ECO:0000313" key="3">
    <source>
        <dbReference type="Proteomes" id="UP001255856"/>
    </source>
</evidence>
<reference evidence="2" key="1">
    <citation type="submission" date="2021-01" db="EMBL/GenBank/DDBJ databases">
        <authorList>
            <person name="Eckstrom K.M.E."/>
        </authorList>
    </citation>
    <scope>NUCLEOTIDE SEQUENCE</scope>
    <source>
        <strain evidence="2">UVCC 0001</strain>
    </source>
</reference>
<name>A0AAD9MND9_PROWI</name>
<dbReference type="GO" id="GO:0033699">
    <property type="term" value="F:DNA 5'-adenosine monophosphate hydrolase activity"/>
    <property type="evidence" value="ECO:0007669"/>
    <property type="project" value="TreeGrafter"/>
</dbReference>
<dbReference type="InterPro" id="IPR027417">
    <property type="entry name" value="P-loop_NTPase"/>
</dbReference>
<gene>
    <name evidence="2" type="ORF">QBZ16_003396</name>
</gene>
<dbReference type="GO" id="GO:0003697">
    <property type="term" value="F:single-stranded DNA binding"/>
    <property type="evidence" value="ECO:0007669"/>
    <property type="project" value="TreeGrafter"/>
</dbReference>
<dbReference type="Pfam" id="PF13671">
    <property type="entry name" value="AAA_33"/>
    <property type="match status" value="1"/>
</dbReference>
<keyword evidence="3" id="KW-1185">Reference proteome</keyword>
<sequence>MPLLGVETPPTTAAQALLMLVGIQGSGKSTFASELTRSKTRAWVRINQDSMAGPGKRGSKAQCLEAVERALRQGCSVAVDRMNLTADQRAPFLELARRLHVPAHAVVLDMPPRLCAERVERREGHEGGYEGAYQARFVIGSHRAMQQAGLPLPGEGFRSVIVCETPQDASVASAVWASWDGAQDPGAECAKVTGSEPVHVDDLCLYPKARRHLLILARKPGLLSVYNLEAKHIPLLRHMLHVARKFAADLNDKDGPGFRAGFHAHPSMPQLHLHVISQDLDSPCLKTKHHYNSFVTPFFLDLEGSVLPRLERDGALSAAEMLDMARHLSRPLQCHRCGAGAASMPELKRHLHTCQAAVQGIIL</sequence>
<dbReference type="PANTHER" id="PTHR12486">
    <property type="entry name" value="APRATAXIN-RELATED"/>
    <property type="match status" value="1"/>
</dbReference>
<proteinExistence type="predicted"/>
<dbReference type="Gene3D" id="3.30.428.10">
    <property type="entry name" value="HIT-like"/>
    <property type="match status" value="1"/>
</dbReference>
<dbReference type="Proteomes" id="UP001255856">
    <property type="component" value="Unassembled WGS sequence"/>
</dbReference>
<evidence type="ECO:0000259" key="1">
    <source>
        <dbReference type="Pfam" id="PF16278"/>
    </source>
</evidence>